<dbReference type="Pfam" id="PF09740">
    <property type="entry name" value="DUF2043"/>
    <property type="match status" value="1"/>
</dbReference>
<dbReference type="GO" id="GO:0009411">
    <property type="term" value="P:response to UV"/>
    <property type="evidence" value="ECO:0007669"/>
    <property type="project" value="InterPro"/>
</dbReference>
<evidence type="ECO:0000313" key="3">
    <source>
        <dbReference type="Proteomes" id="UP000281553"/>
    </source>
</evidence>
<dbReference type="OrthoDB" id="295715at2759"/>
<feature type="domain" description="UV-stimulated scaffold protein A C-terminal" evidence="1">
    <location>
        <begin position="2"/>
        <end position="40"/>
    </location>
</feature>
<evidence type="ECO:0000313" key="2">
    <source>
        <dbReference type="EMBL" id="VDN13108.1"/>
    </source>
</evidence>
<reference evidence="2 3" key="1">
    <citation type="submission" date="2018-11" db="EMBL/GenBank/DDBJ databases">
        <authorList>
            <consortium name="Pathogen Informatics"/>
        </authorList>
    </citation>
    <scope>NUCLEOTIDE SEQUENCE [LARGE SCALE GENOMIC DNA]</scope>
</reference>
<protein>
    <recommendedName>
        <fullName evidence="1">UV-stimulated scaffold protein A C-terminal domain-containing protein</fullName>
    </recommendedName>
</protein>
<accession>A0A3P7LSV1</accession>
<sequence length="142" mass="16403">MACWTPLPSGKLCPRRDPTGRCRIHGSVVPRNPLTGSPVHEADRLRLQAEQADLVRQRKRDLQQRKRRRRYSHLEDISSHAEKVVAKQLRNRLLHPIRKEYGGGTPSQRSLAFSALIHSTVDTRADKKKQFWCYRVNGAQVF</sequence>
<dbReference type="InterPro" id="IPR049431">
    <property type="entry name" value="UVSSA_C"/>
</dbReference>
<keyword evidence="3" id="KW-1185">Reference proteome</keyword>
<organism evidence="2 3">
    <name type="scientific">Dibothriocephalus latus</name>
    <name type="common">Fish tapeworm</name>
    <name type="synonym">Diphyllobothrium latum</name>
    <dbReference type="NCBI Taxonomy" id="60516"/>
    <lineage>
        <taxon>Eukaryota</taxon>
        <taxon>Metazoa</taxon>
        <taxon>Spiralia</taxon>
        <taxon>Lophotrochozoa</taxon>
        <taxon>Platyhelminthes</taxon>
        <taxon>Cestoda</taxon>
        <taxon>Eucestoda</taxon>
        <taxon>Diphyllobothriidea</taxon>
        <taxon>Diphyllobothriidae</taxon>
        <taxon>Dibothriocephalus</taxon>
    </lineage>
</organism>
<evidence type="ECO:0000259" key="1">
    <source>
        <dbReference type="Pfam" id="PF09740"/>
    </source>
</evidence>
<dbReference type="Proteomes" id="UP000281553">
    <property type="component" value="Unassembled WGS sequence"/>
</dbReference>
<dbReference type="PANTHER" id="PTHR28670:SF1">
    <property type="entry name" value="UV-STIMULATED SCAFFOLD PROTEIN A"/>
    <property type="match status" value="1"/>
</dbReference>
<dbReference type="AlphaFoldDB" id="A0A3P7LSV1"/>
<proteinExistence type="predicted"/>
<dbReference type="EMBL" id="UYRU01055585">
    <property type="protein sequence ID" value="VDN13108.1"/>
    <property type="molecule type" value="Genomic_DNA"/>
</dbReference>
<name>A0A3P7LSV1_DIBLA</name>
<gene>
    <name evidence="2" type="ORF">DILT_LOCUS8939</name>
</gene>
<dbReference type="GO" id="GO:0000993">
    <property type="term" value="F:RNA polymerase II complex binding"/>
    <property type="evidence" value="ECO:0007669"/>
    <property type="project" value="TreeGrafter"/>
</dbReference>
<dbReference type="InterPro" id="IPR018610">
    <property type="entry name" value="UVSSA"/>
</dbReference>
<dbReference type="PANTHER" id="PTHR28670">
    <property type="entry name" value="UV-STIMULATED SCAFFOLD PROTEIN A"/>
    <property type="match status" value="1"/>
</dbReference>
<dbReference type="GO" id="GO:0006283">
    <property type="term" value="P:transcription-coupled nucleotide-excision repair"/>
    <property type="evidence" value="ECO:0007669"/>
    <property type="project" value="TreeGrafter"/>
</dbReference>
<dbReference type="GO" id="GO:0005694">
    <property type="term" value="C:chromosome"/>
    <property type="evidence" value="ECO:0007669"/>
    <property type="project" value="TreeGrafter"/>
</dbReference>